<dbReference type="Proteomes" id="UP000001062">
    <property type="component" value="Chromosome"/>
</dbReference>
<dbReference type="EMBL" id="CP002583">
    <property type="protein sequence ID" value="ADZ91719.1"/>
    <property type="molecule type" value="Genomic_DNA"/>
</dbReference>
<protein>
    <submittedName>
        <fullName evidence="1">Uncharacterized protein</fullName>
    </submittedName>
</protein>
<evidence type="ECO:0000313" key="2">
    <source>
        <dbReference type="Proteomes" id="UP000001062"/>
    </source>
</evidence>
<reference evidence="1 2" key="1">
    <citation type="journal article" date="2012" name="Stand. Genomic Sci.">
        <title>Complete genome sequence of the melanogenic marine bacterium Marinomonas mediterranea type strain (MMB-1(T)).</title>
        <authorList>
            <person name="Lucas-Elio P."/>
            <person name="Goodwin L."/>
            <person name="Woyke T."/>
            <person name="Pitluck S."/>
            <person name="Nolan M."/>
            <person name="Kyrpides N.C."/>
            <person name="Detter J.C."/>
            <person name="Copeland A."/>
            <person name="Teshima H."/>
            <person name="Bruce D."/>
            <person name="Detter C."/>
            <person name="Tapia R."/>
            <person name="Han S."/>
            <person name="Land M.L."/>
            <person name="Ivanova N."/>
            <person name="Mikhailova N."/>
            <person name="Johnston A.W."/>
            <person name="Sanchez-Amat A."/>
        </authorList>
    </citation>
    <scope>NUCLEOTIDE SEQUENCE [LARGE SCALE GENOMIC DNA]</scope>
    <source>
        <strain evidence="2">ATCC 700492 / JCM 21426 / NBRC 103028 / MMB-1</strain>
    </source>
</reference>
<organism evidence="1 2">
    <name type="scientific">Marinomonas mediterranea (strain ATCC 700492 / JCM 21426 / NBRC 103028 / MMB-1)</name>
    <dbReference type="NCBI Taxonomy" id="717774"/>
    <lineage>
        <taxon>Bacteria</taxon>
        <taxon>Pseudomonadati</taxon>
        <taxon>Pseudomonadota</taxon>
        <taxon>Gammaproteobacteria</taxon>
        <taxon>Oceanospirillales</taxon>
        <taxon>Oceanospirillaceae</taxon>
        <taxon>Marinomonas</taxon>
    </lineage>
</organism>
<accession>F2JVT3</accession>
<evidence type="ECO:0000313" key="1">
    <source>
        <dbReference type="EMBL" id="ADZ91719.1"/>
    </source>
</evidence>
<dbReference type="HOGENOM" id="CLU_2936202_0_0_6"/>
<name>F2JVT3_MARM1</name>
<dbReference type="KEGG" id="mme:Marme_2487"/>
<dbReference type="RefSeq" id="WP_013661623.1">
    <property type="nucleotide sequence ID" value="NC_015276.1"/>
</dbReference>
<sequence>MVEMILFAAALILIGAMSSKLVQHFARPQVKLQPLKLDREQQEKDRLLAQKSRNRSRYPR</sequence>
<dbReference type="OrthoDB" id="9948785at2"/>
<dbReference type="AlphaFoldDB" id="F2JVT3"/>
<keyword evidence="2" id="KW-1185">Reference proteome</keyword>
<proteinExistence type="predicted"/>
<gene>
    <name evidence="1" type="ordered locus">Marme_2487</name>
</gene>
<dbReference type="PATRIC" id="fig|717774.3.peg.2572"/>